<comment type="caution">
    <text evidence="1">The sequence shown here is derived from an EMBL/GenBank/DDBJ whole genome shotgun (WGS) entry which is preliminary data.</text>
</comment>
<proteinExistence type="predicted"/>
<dbReference type="SUPFAM" id="SSF53187">
    <property type="entry name" value="Zn-dependent exopeptidases"/>
    <property type="match status" value="1"/>
</dbReference>
<dbReference type="Proteomes" id="UP000032900">
    <property type="component" value="Unassembled WGS sequence"/>
</dbReference>
<evidence type="ECO:0008006" key="3">
    <source>
        <dbReference type="Google" id="ProtNLM"/>
    </source>
</evidence>
<evidence type="ECO:0000313" key="1">
    <source>
        <dbReference type="EMBL" id="GAO28668.1"/>
    </source>
</evidence>
<dbReference type="OrthoDB" id="9815326at2"/>
<dbReference type="STRING" id="1236989.JCM15548_1790"/>
<name>A0A0E9LTP4_9BACT</name>
<evidence type="ECO:0000313" key="2">
    <source>
        <dbReference type="Proteomes" id="UP000032900"/>
    </source>
</evidence>
<keyword evidence="2" id="KW-1185">Reference proteome</keyword>
<dbReference type="AlphaFoldDB" id="A0A0E9LTP4"/>
<dbReference type="Pfam" id="PF05013">
    <property type="entry name" value="FGase"/>
    <property type="match status" value="1"/>
</dbReference>
<dbReference type="EMBL" id="BAZW01000004">
    <property type="protein sequence ID" value="GAO28668.1"/>
    <property type="molecule type" value="Genomic_DNA"/>
</dbReference>
<protein>
    <recommendedName>
        <fullName evidence="3">N-formylglutamate amidohydrolase</fullName>
    </recommendedName>
</protein>
<dbReference type="Gene3D" id="3.40.630.40">
    <property type="entry name" value="Zn-dependent exopeptidases"/>
    <property type="match status" value="1"/>
</dbReference>
<reference evidence="1 2" key="1">
    <citation type="journal article" date="2015" name="Microbes Environ.">
        <title>Distribution and evolution of nitrogen fixation genes in the phylum bacteroidetes.</title>
        <authorList>
            <person name="Inoue J."/>
            <person name="Oshima K."/>
            <person name="Suda W."/>
            <person name="Sakamoto M."/>
            <person name="Iino T."/>
            <person name="Noda S."/>
            <person name="Hongoh Y."/>
            <person name="Hattori M."/>
            <person name="Ohkuma M."/>
        </authorList>
    </citation>
    <scope>NUCLEOTIDE SEQUENCE [LARGE SCALE GENOMIC DNA]</scope>
    <source>
        <strain evidence="1">JCM 15548</strain>
    </source>
</reference>
<dbReference type="RefSeq" id="WP_062122433.1">
    <property type="nucleotide sequence ID" value="NZ_BAZW01000004.1"/>
</dbReference>
<sequence length="227" mass="26362">MVKLFLSCEHGGHQLPPHYQHLFVGSREVLESHRGWDIGALPLFHALNRLPVHFSLYSEVSRLLVDLNRSLHKRSLFSDYTKGLSDEMKRKILNEFYFPFRSTFAKKVEEVVDNKHEVFHVSVHSFTPILNGEVRNADIGLLFNPSHAREKEMALKWKAVLNEKCPYLKVRFNYPYLGKTDGHVAPLRQIFGKAYSGIELEMNNKHAEKVKVMNDILLSYRILIDSM</sequence>
<accession>A0A0E9LTP4</accession>
<dbReference type="InterPro" id="IPR007709">
    <property type="entry name" value="N-FG_amidohydro"/>
</dbReference>
<organism evidence="1 2">
    <name type="scientific">Geofilum rubicundum JCM 15548</name>
    <dbReference type="NCBI Taxonomy" id="1236989"/>
    <lineage>
        <taxon>Bacteria</taxon>
        <taxon>Pseudomonadati</taxon>
        <taxon>Bacteroidota</taxon>
        <taxon>Bacteroidia</taxon>
        <taxon>Marinilabiliales</taxon>
        <taxon>Marinilabiliaceae</taxon>
        <taxon>Geofilum</taxon>
    </lineage>
</organism>
<gene>
    <name evidence="1" type="ORF">JCM15548_1790</name>
</gene>